<evidence type="ECO:0000313" key="4">
    <source>
        <dbReference type="Proteomes" id="UP000663840"/>
    </source>
</evidence>
<evidence type="ECO:0000259" key="2">
    <source>
        <dbReference type="SMART" id="SM01131"/>
    </source>
</evidence>
<sequence>MRFARRRVVIPIVGLVVVSVVVIGSTMISGIRTHLKSKILPYLTAPFSSAPTTTPLVSLTEPEIISANMSALSKFFANNKKSFLEDLNSTRGEGWTIVMGNPAGDLDSCASALAHSYLSTILDHKRTIALIQTPRSDLKLRPENLLAFEYARLDKDNSDLFTMDDLTSAIKLEELRSSYALVDDNVLSSKFPNDPAADRVNAIFDHHTNAGAHPNANPRIIHPAGSCASIVTNYFQPRFPPSPAPGDAITDVSSLLLSAIMIDTSGLKDNGKTTPHDTTAAEYLYPRTPFGAPTIAGGEPNKEHMSLSDLATLLVDAKRDVANLSGEELLKRDYKPFHWKNSKGEAVHVGLSTVPMGLKHWIERDGQKKFWEDQEAYIKKEKLDILGVLTTFRTRNKNKHKREMLLVFPQGEGVADAPTGLELQLYTGIESNPELGAEPKDIPGIENRRARAWEQTQKQATRKQIAPAIQAIIEAS</sequence>
<name>A0A8H3H877_9AGAM</name>
<dbReference type="Proteomes" id="UP000663840">
    <property type="component" value="Unassembled WGS sequence"/>
</dbReference>
<keyword evidence="1" id="KW-1133">Transmembrane helix</keyword>
<dbReference type="GO" id="GO:0005737">
    <property type="term" value="C:cytoplasm"/>
    <property type="evidence" value="ECO:0007669"/>
    <property type="project" value="InterPro"/>
</dbReference>
<proteinExistence type="predicted"/>
<dbReference type="SMART" id="SM01131">
    <property type="entry name" value="DHHA2"/>
    <property type="match status" value="1"/>
</dbReference>
<dbReference type="EMBL" id="CAJMWR010004167">
    <property type="protein sequence ID" value="CAE6487236.1"/>
    <property type="molecule type" value="Genomic_DNA"/>
</dbReference>
<feature type="transmembrane region" description="Helical" evidence="1">
    <location>
        <begin position="12"/>
        <end position="31"/>
    </location>
</feature>
<keyword evidence="1" id="KW-0812">Transmembrane</keyword>
<keyword evidence="1" id="KW-0472">Membrane</keyword>
<comment type="caution">
    <text evidence="3">The sequence shown here is derived from an EMBL/GenBank/DDBJ whole genome shotgun (WGS) entry which is preliminary data.</text>
</comment>
<dbReference type="PANTHER" id="PTHR12112">
    <property type="entry name" value="BNIP - RELATED"/>
    <property type="match status" value="1"/>
</dbReference>
<dbReference type="Gene3D" id="3.90.1640.10">
    <property type="entry name" value="inorganic pyrophosphatase (n-terminal core)"/>
    <property type="match status" value="1"/>
</dbReference>
<dbReference type="PANTHER" id="PTHR12112:SF39">
    <property type="entry name" value="EG:152A3.5 PROTEIN (FBGN0003116_PN PROTEIN)"/>
    <property type="match status" value="1"/>
</dbReference>
<dbReference type="GO" id="GO:0004309">
    <property type="term" value="F:exopolyphosphatase activity"/>
    <property type="evidence" value="ECO:0007669"/>
    <property type="project" value="TreeGrafter"/>
</dbReference>
<accession>A0A8H3H877</accession>
<dbReference type="Gene3D" id="3.10.310.20">
    <property type="entry name" value="DHHA2 domain"/>
    <property type="match status" value="1"/>
</dbReference>
<protein>
    <recommendedName>
        <fullName evidence="2">DHHA2 domain-containing protein</fullName>
    </recommendedName>
</protein>
<dbReference type="InterPro" id="IPR004097">
    <property type="entry name" value="DHHA2"/>
</dbReference>
<dbReference type="AlphaFoldDB" id="A0A8H3H877"/>
<reference evidence="3" key="1">
    <citation type="submission" date="2021-01" db="EMBL/GenBank/DDBJ databases">
        <authorList>
            <person name="Kaushik A."/>
        </authorList>
    </citation>
    <scope>NUCLEOTIDE SEQUENCE</scope>
    <source>
        <strain evidence="3">AG1-1A</strain>
    </source>
</reference>
<gene>
    <name evidence="3" type="ORF">RDB_LOCUS142765</name>
</gene>
<evidence type="ECO:0000313" key="3">
    <source>
        <dbReference type="EMBL" id="CAE6487236.1"/>
    </source>
</evidence>
<dbReference type="Pfam" id="PF02833">
    <property type="entry name" value="DHHA2"/>
    <property type="match status" value="1"/>
</dbReference>
<dbReference type="InterPro" id="IPR038222">
    <property type="entry name" value="DHHA2_dom_sf"/>
</dbReference>
<dbReference type="InterPro" id="IPR038763">
    <property type="entry name" value="DHH_sf"/>
</dbReference>
<feature type="domain" description="DHHA2" evidence="2">
    <location>
        <begin position="311"/>
        <end position="473"/>
    </location>
</feature>
<evidence type="ECO:0000256" key="1">
    <source>
        <dbReference type="SAM" id="Phobius"/>
    </source>
</evidence>
<dbReference type="SUPFAM" id="SSF64182">
    <property type="entry name" value="DHH phosphoesterases"/>
    <property type="match status" value="1"/>
</dbReference>
<organism evidence="3 4">
    <name type="scientific">Rhizoctonia solani</name>
    <dbReference type="NCBI Taxonomy" id="456999"/>
    <lineage>
        <taxon>Eukaryota</taxon>
        <taxon>Fungi</taxon>
        <taxon>Dikarya</taxon>
        <taxon>Basidiomycota</taxon>
        <taxon>Agaricomycotina</taxon>
        <taxon>Agaricomycetes</taxon>
        <taxon>Cantharellales</taxon>
        <taxon>Ceratobasidiaceae</taxon>
        <taxon>Rhizoctonia</taxon>
    </lineage>
</organism>